<proteinExistence type="inferred from homology"/>
<dbReference type="AlphaFoldDB" id="A0A7V2T0S3"/>
<comment type="similarity">
    <text evidence="1 3">Belongs to the RelE toxin family.</text>
</comment>
<evidence type="ECO:0000313" key="4">
    <source>
        <dbReference type="EMBL" id="HFC93027.1"/>
    </source>
</evidence>
<dbReference type="PIRSF" id="PIRSF029218">
    <property type="entry name" value="ParE"/>
    <property type="match status" value="1"/>
</dbReference>
<dbReference type="PANTHER" id="PTHR33755">
    <property type="entry name" value="TOXIN PARE1-RELATED"/>
    <property type="match status" value="1"/>
</dbReference>
<evidence type="ECO:0000256" key="2">
    <source>
        <dbReference type="ARBA" id="ARBA00022649"/>
    </source>
</evidence>
<reference evidence="4" key="1">
    <citation type="journal article" date="2020" name="mSystems">
        <title>Genome- and Community-Level Interaction Insights into Carbon Utilization and Element Cycling Functions of Hydrothermarchaeota in Hydrothermal Sediment.</title>
        <authorList>
            <person name="Zhou Z."/>
            <person name="Liu Y."/>
            <person name="Xu W."/>
            <person name="Pan J."/>
            <person name="Luo Z.H."/>
            <person name="Li M."/>
        </authorList>
    </citation>
    <scope>NUCLEOTIDE SEQUENCE [LARGE SCALE GENOMIC DNA]</scope>
    <source>
        <strain evidence="4">HyVt-493</strain>
    </source>
</reference>
<protein>
    <recommendedName>
        <fullName evidence="3">Toxin</fullName>
    </recommendedName>
</protein>
<dbReference type="InterPro" id="IPR007712">
    <property type="entry name" value="RelE/ParE_toxin"/>
</dbReference>
<comment type="caution">
    <text evidence="4">The sequence shown here is derived from an EMBL/GenBank/DDBJ whole genome shotgun (WGS) entry which is preliminary data.</text>
</comment>
<dbReference type="Pfam" id="PF05016">
    <property type="entry name" value="ParE_toxin"/>
    <property type="match status" value="1"/>
</dbReference>
<evidence type="ECO:0000256" key="1">
    <source>
        <dbReference type="ARBA" id="ARBA00006226"/>
    </source>
</evidence>
<dbReference type="PANTHER" id="PTHR33755:SF9">
    <property type="entry name" value="TOXIN PARE1"/>
    <property type="match status" value="1"/>
</dbReference>
<dbReference type="InterPro" id="IPR051803">
    <property type="entry name" value="TA_system_RelE-like_toxin"/>
</dbReference>
<dbReference type="EMBL" id="DRMS01000353">
    <property type="protein sequence ID" value="HFC93027.1"/>
    <property type="molecule type" value="Genomic_DNA"/>
</dbReference>
<evidence type="ECO:0000256" key="3">
    <source>
        <dbReference type="PIRNR" id="PIRNR029218"/>
    </source>
</evidence>
<dbReference type="InterPro" id="IPR035093">
    <property type="entry name" value="RelE/ParE_toxin_dom_sf"/>
</dbReference>
<dbReference type="InterPro" id="IPR028344">
    <property type="entry name" value="ParE1/4"/>
</dbReference>
<gene>
    <name evidence="4" type="ORF">ENJ51_09465</name>
</gene>
<sequence>MPHFQLTNAAKNDLVGIAKFTQQHWSVGQRNKYLAQLDDTFHQLADNPGLGKTCDYIKHGYRKFPIASHVIYYRTYSNRIKIVRVLHKRMDVSESIF</sequence>
<organism evidence="4">
    <name type="scientific">Leucothrix mucor</name>
    <dbReference type="NCBI Taxonomy" id="45248"/>
    <lineage>
        <taxon>Bacteria</taxon>
        <taxon>Pseudomonadati</taxon>
        <taxon>Pseudomonadota</taxon>
        <taxon>Gammaproteobacteria</taxon>
        <taxon>Thiotrichales</taxon>
        <taxon>Thiotrichaceae</taxon>
        <taxon>Leucothrix</taxon>
    </lineage>
</organism>
<dbReference type="Proteomes" id="UP000885750">
    <property type="component" value="Unassembled WGS sequence"/>
</dbReference>
<accession>A0A7V2T0S3</accession>
<keyword evidence="2" id="KW-1277">Toxin-antitoxin system</keyword>
<name>A0A7V2T0S3_LEUMU</name>
<dbReference type="Gene3D" id="3.30.2310.20">
    <property type="entry name" value="RelE-like"/>
    <property type="match status" value="1"/>
</dbReference>